<accession>A0ABP0K2M5</accession>
<dbReference type="PROSITE" id="PS50106">
    <property type="entry name" value="PDZ"/>
    <property type="match status" value="1"/>
</dbReference>
<gene>
    <name evidence="3" type="ORF">CCMP2556_LOCUS14299</name>
</gene>
<dbReference type="InterPro" id="IPR001478">
    <property type="entry name" value="PDZ"/>
</dbReference>
<sequence>MERSSLALEVLMARRPESEALQPGTLPSDPYNHGHFKKWDFQVVLLRESQEKKFGIKYVSQQDGRLKVAEISKGGLCAEHNAQVGSFLPESMCFLKQVLCGDFILSVNGVSGDVEQMKQKLITSLTVHLTLQSGAQIPKTSSDARRKPQAVSGGRYSI</sequence>
<dbReference type="Gene3D" id="2.30.42.10">
    <property type="match status" value="1"/>
</dbReference>
<evidence type="ECO:0000313" key="4">
    <source>
        <dbReference type="Proteomes" id="UP001642484"/>
    </source>
</evidence>
<dbReference type="InterPro" id="IPR036034">
    <property type="entry name" value="PDZ_sf"/>
</dbReference>
<dbReference type="EMBL" id="CAXAMN010007280">
    <property type="protein sequence ID" value="CAK9021026.1"/>
    <property type="molecule type" value="Genomic_DNA"/>
</dbReference>
<feature type="domain" description="PDZ" evidence="2">
    <location>
        <begin position="42"/>
        <end position="117"/>
    </location>
</feature>
<comment type="caution">
    <text evidence="3">The sequence shown here is derived from an EMBL/GenBank/DDBJ whole genome shotgun (WGS) entry which is preliminary data.</text>
</comment>
<dbReference type="Proteomes" id="UP001642484">
    <property type="component" value="Unassembled WGS sequence"/>
</dbReference>
<evidence type="ECO:0000256" key="1">
    <source>
        <dbReference type="SAM" id="MobiDB-lite"/>
    </source>
</evidence>
<evidence type="ECO:0000259" key="2">
    <source>
        <dbReference type="PROSITE" id="PS50106"/>
    </source>
</evidence>
<evidence type="ECO:0000313" key="3">
    <source>
        <dbReference type="EMBL" id="CAK9021026.1"/>
    </source>
</evidence>
<organism evidence="3 4">
    <name type="scientific">Durusdinium trenchii</name>
    <dbReference type="NCBI Taxonomy" id="1381693"/>
    <lineage>
        <taxon>Eukaryota</taxon>
        <taxon>Sar</taxon>
        <taxon>Alveolata</taxon>
        <taxon>Dinophyceae</taxon>
        <taxon>Suessiales</taxon>
        <taxon>Symbiodiniaceae</taxon>
        <taxon>Durusdinium</taxon>
    </lineage>
</organism>
<keyword evidence="4" id="KW-1185">Reference proteome</keyword>
<feature type="region of interest" description="Disordered" evidence="1">
    <location>
        <begin position="137"/>
        <end position="158"/>
    </location>
</feature>
<name>A0ABP0K2M5_9DINO</name>
<protein>
    <recommendedName>
        <fullName evidence="2">PDZ domain-containing protein</fullName>
    </recommendedName>
</protein>
<proteinExistence type="predicted"/>
<reference evidence="3 4" key="1">
    <citation type="submission" date="2024-02" db="EMBL/GenBank/DDBJ databases">
        <authorList>
            <person name="Chen Y."/>
            <person name="Shah S."/>
            <person name="Dougan E. K."/>
            <person name="Thang M."/>
            <person name="Chan C."/>
        </authorList>
    </citation>
    <scope>NUCLEOTIDE SEQUENCE [LARGE SCALE GENOMIC DNA]</scope>
</reference>